<dbReference type="AlphaFoldDB" id="E6PGJ0"/>
<evidence type="ECO:0000256" key="1">
    <source>
        <dbReference type="SAM" id="Phobius"/>
    </source>
</evidence>
<evidence type="ECO:0000313" key="2">
    <source>
        <dbReference type="EMBL" id="CBH75578.1"/>
    </source>
</evidence>
<gene>
    <name evidence="2" type="ORF">CARN1_2648</name>
</gene>
<proteinExistence type="predicted"/>
<sequence>MIFIQALFAFAWIAMALRTERGAPFLRAAWIFFAFSTAALALARLSALQVPGTLRTGDFVATILFIVLAIVAYVYSRVRNEPQKARRWIWDRSYSE</sequence>
<feature type="transmembrane region" description="Helical" evidence="1">
    <location>
        <begin position="28"/>
        <end position="47"/>
    </location>
</feature>
<dbReference type="EMBL" id="CABL01000011">
    <property type="protein sequence ID" value="CBH75578.1"/>
    <property type="molecule type" value="Genomic_DNA"/>
</dbReference>
<protein>
    <submittedName>
        <fullName evidence="2">Uncharacterized protein</fullName>
    </submittedName>
</protein>
<keyword evidence="1" id="KW-1133">Transmembrane helix</keyword>
<comment type="caution">
    <text evidence="2">The sequence shown here is derived from an EMBL/GenBank/DDBJ whole genome shotgun (WGS) entry which is preliminary data.</text>
</comment>
<name>E6PGJ0_9ZZZZ</name>
<accession>E6PGJ0</accession>
<reference evidence="2" key="1">
    <citation type="submission" date="2009-10" db="EMBL/GenBank/DDBJ databases">
        <title>Diversity of trophic interactions inside an arsenic-rich microbial ecosystem.</title>
        <authorList>
            <person name="Bertin P.N."/>
            <person name="Heinrich-Salmeron A."/>
            <person name="Pelletier E."/>
            <person name="Goulhen-Chollet F."/>
            <person name="Arsene-Ploetze F."/>
            <person name="Gallien S."/>
            <person name="Calteau A."/>
            <person name="Vallenet D."/>
            <person name="Casiot C."/>
            <person name="Chane-Woon-Ming B."/>
            <person name="Giloteaux L."/>
            <person name="Barakat M."/>
            <person name="Bonnefoy V."/>
            <person name="Bruneel O."/>
            <person name="Chandler M."/>
            <person name="Cleiss J."/>
            <person name="Duran R."/>
            <person name="Elbaz-Poulichet F."/>
            <person name="Fonknechten N."/>
            <person name="Lauga B."/>
            <person name="Mornico D."/>
            <person name="Ortet P."/>
            <person name="Schaeffer C."/>
            <person name="Siguier P."/>
            <person name="Alexander Thil Smith A."/>
            <person name="Van Dorsselaer A."/>
            <person name="Weissenbach J."/>
            <person name="Medigue C."/>
            <person name="Le Paslier D."/>
        </authorList>
    </citation>
    <scope>NUCLEOTIDE SEQUENCE</scope>
</reference>
<keyword evidence="1" id="KW-0812">Transmembrane</keyword>
<feature type="transmembrane region" description="Helical" evidence="1">
    <location>
        <begin position="59"/>
        <end position="76"/>
    </location>
</feature>
<organism evidence="2">
    <name type="scientific">mine drainage metagenome</name>
    <dbReference type="NCBI Taxonomy" id="410659"/>
    <lineage>
        <taxon>unclassified sequences</taxon>
        <taxon>metagenomes</taxon>
        <taxon>ecological metagenomes</taxon>
    </lineage>
</organism>
<keyword evidence="1" id="KW-0472">Membrane</keyword>